<dbReference type="Gene3D" id="1.10.3210.10">
    <property type="entry name" value="Hypothetical protein af1432"/>
    <property type="match status" value="1"/>
</dbReference>
<dbReference type="NCBIfam" id="TIGR00277">
    <property type="entry name" value="HDIG"/>
    <property type="match status" value="1"/>
</dbReference>
<dbReference type="InterPro" id="IPR050798">
    <property type="entry name" value="YhaM_exoribonuc/phosphodiest"/>
</dbReference>
<evidence type="ECO:0000313" key="4">
    <source>
        <dbReference type="Proteomes" id="UP000823632"/>
    </source>
</evidence>
<dbReference type="InterPro" id="IPR006675">
    <property type="entry name" value="HDIG_dom"/>
</dbReference>
<dbReference type="AlphaFoldDB" id="A0A9D9DRA5"/>
<dbReference type="GO" id="GO:0031125">
    <property type="term" value="P:rRNA 3'-end processing"/>
    <property type="evidence" value="ECO:0007669"/>
    <property type="project" value="TreeGrafter"/>
</dbReference>
<dbReference type="CDD" id="cd00077">
    <property type="entry name" value="HDc"/>
    <property type="match status" value="1"/>
</dbReference>
<name>A0A9D9DRA5_9BACT</name>
<dbReference type="PANTHER" id="PTHR37294:SF1">
    <property type="entry name" value="3'-5' EXORIBONUCLEASE YHAM"/>
    <property type="match status" value="1"/>
</dbReference>
<comment type="caution">
    <text evidence="3">The sequence shown here is derived from an EMBL/GenBank/DDBJ whole genome shotgun (WGS) entry which is preliminary data.</text>
</comment>
<accession>A0A9D9DRA5</accession>
<dbReference type="Proteomes" id="UP000823632">
    <property type="component" value="Unassembled WGS sequence"/>
</dbReference>
<protein>
    <submittedName>
        <fullName evidence="3">HDIG domain-containing protein</fullName>
    </submittedName>
</protein>
<evidence type="ECO:0000259" key="2">
    <source>
        <dbReference type="Pfam" id="PF01966"/>
    </source>
</evidence>
<evidence type="ECO:0000256" key="1">
    <source>
        <dbReference type="ARBA" id="ARBA00022801"/>
    </source>
</evidence>
<evidence type="ECO:0000313" key="3">
    <source>
        <dbReference type="EMBL" id="MBO8431400.1"/>
    </source>
</evidence>
<keyword evidence="1" id="KW-0378">Hydrolase</keyword>
<feature type="domain" description="HD" evidence="2">
    <location>
        <begin position="149"/>
        <end position="265"/>
    </location>
</feature>
<dbReference type="EMBL" id="JADIND010000192">
    <property type="protein sequence ID" value="MBO8431400.1"/>
    <property type="molecule type" value="Genomic_DNA"/>
</dbReference>
<dbReference type="GO" id="GO:0016787">
    <property type="term" value="F:hydrolase activity"/>
    <property type="evidence" value="ECO:0007669"/>
    <property type="project" value="UniProtKB-KW"/>
</dbReference>
<dbReference type="SUPFAM" id="SSF109604">
    <property type="entry name" value="HD-domain/PDEase-like"/>
    <property type="match status" value="1"/>
</dbReference>
<reference evidence="3" key="1">
    <citation type="submission" date="2020-10" db="EMBL/GenBank/DDBJ databases">
        <authorList>
            <person name="Gilroy R."/>
        </authorList>
    </citation>
    <scope>NUCLEOTIDE SEQUENCE</scope>
    <source>
        <strain evidence="3">10192</strain>
    </source>
</reference>
<dbReference type="InterPro" id="IPR003607">
    <property type="entry name" value="HD/PDEase_dom"/>
</dbReference>
<organism evidence="3 4">
    <name type="scientific">Candidatus Scatousia excrementipullorum</name>
    <dbReference type="NCBI Taxonomy" id="2840936"/>
    <lineage>
        <taxon>Bacteria</taxon>
        <taxon>Candidatus Scatousia</taxon>
    </lineage>
</organism>
<gene>
    <name evidence="3" type="ORF">IAC76_08445</name>
</gene>
<dbReference type="Pfam" id="PF01966">
    <property type="entry name" value="HD"/>
    <property type="match status" value="1"/>
</dbReference>
<sequence length="277" mass="31664">MFSTEVIYEVAIFSIGDTKAGTKMGKLQLKNTDDGTLLNCILWEETLNRIDAKVFRPGNLLRIVSASFNEKFNNCLISAVELIKEAKIGLDENERNKAYRELTAYFEKIQNQKLKNFLIEFFAKNEERIKIAPAAKVMHHNYIGGLLVHTLECLKFAETNLELCAYKPDYDNVIGGCILHDIGKIFEYTVDMESGLVDYDEDFRKDWISHSQYGFTICMNEGFKEMARMIAAHHGRAEWGAMIDLGEKDLEPDLYIIHLVDNLSARFGKINASQLEN</sequence>
<reference evidence="3" key="2">
    <citation type="journal article" date="2021" name="PeerJ">
        <title>Extensive microbial diversity within the chicken gut microbiome revealed by metagenomics and culture.</title>
        <authorList>
            <person name="Gilroy R."/>
            <person name="Ravi A."/>
            <person name="Getino M."/>
            <person name="Pursley I."/>
            <person name="Horton D.L."/>
            <person name="Alikhan N.F."/>
            <person name="Baker D."/>
            <person name="Gharbi K."/>
            <person name="Hall N."/>
            <person name="Watson M."/>
            <person name="Adriaenssens E.M."/>
            <person name="Foster-Nyarko E."/>
            <person name="Jarju S."/>
            <person name="Secka A."/>
            <person name="Antonio M."/>
            <person name="Oren A."/>
            <person name="Chaudhuri R.R."/>
            <person name="La Ragione R."/>
            <person name="Hildebrand F."/>
            <person name="Pallen M.J."/>
        </authorList>
    </citation>
    <scope>NUCLEOTIDE SEQUENCE</scope>
    <source>
        <strain evidence="3">10192</strain>
    </source>
</reference>
<dbReference type="InterPro" id="IPR006674">
    <property type="entry name" value="HD_domain"/>
</dbReference>
<proteinExistence type="predicted"/>
<dbReference type="PANTHER" id="PTHR37294">
    <property type="entry name" value="3'-5' EXORIBONUCLEASE YHAM"/>
    <property type="match status" value="1"/>
</dbReference>